<dbReference type="PROSITE" id="PS50188">
    <property type="entry name" value="B302_SPRY"/>
    <property type="match status" value="1"/>
</dbReference>
<dbReference type="InterPro" id="IPR043136">
    <property type="entry name" value="B30.2/SPRY_sf"/>
</dbReference>
<keyword evidence="9" id="KW-0393">Immunoglobulin domain</keyword>
<evidence type="ECO:0000259" key="14">
    <source>
        <dbReference type="PROSITE" id="PS50835"/>
    </source>
</evidence>
<dbReference type="InterPro" id="IPR053896">
    <property type="entry name" value="BTN3A2-like_Ig-C"/>
</dbReference>
<name>A0A8C9TTZ3_SCLFO</name>
<evidence type="ECO:0000256" key="8">
    <source>
        <dbReference type="ARBA" id="ARBA00023180"/>
    </source>
</evidence>
<dbReference type="InterPro" id="IPR003877">
    <property type="entry name" value="SPRY_dom"/>
</dbReference>
<keyword evidence="4" id="KW-0732">Signal</keyword>
<evidence type="ECO:0000256" key="9">
    <source>
        <dbReference type="ARBA" id="ARBA00023319"/>
    </source>
</evidence>
<evidence type="ECO:0000256" key="4">
    <source>
        <dbReference type="ARBA" id="ARBA00022729"/>
    </source>
</evidence>
<reference evidence="15 16" key="1">
    <citation type="submission" date="2019-04" db="EMBL/GenBank/DDBJ databases">
        <authorList>
            <consortium name="Wellcome Sanger Institute Data Sharing"/>
        </authorList>
    </citation>
    <scope>NUCLEOTIDE SEQUENCE [LARGE SCALE GENOMIC DNA]</scope>
</reference>
<evidence type="ECO:0000256" key="5">
    <source>
        <dbReference type="ARBA" id="ARBA00022989"/>
    </source>
</evidence>
<dbReference type="PROSITE" id="PS50835">
    <property type="entry name" value="IG_LIKE"/>
    <property type="match status" value="2"/>
</dbReference>
<dbReference type="AlphaFoldDB" id="A0A8C9TTZ3"/>
<feature type="domain" description="B30.2/SPRY" evidence="13">
    <location>
        <begin position="316"/>
        <end position="510"/>
    </location>
</feature>
<dbReference type="Gene3D" id="2.60.40.10">
    <property type="entry name" value="Immunoglobulins"/>
    <property type="match status" value="2"/>
</dbReference>
<dbReference type="InterPro" id="IPR006574">
    <property type="entry name" value="PRY"/>
</dbReference>
<evidence type="ECO:0000256" key="10">
    <source>
        <dbReference type="ARBA" id="ARBA00038221"/>
    </source>
</evidence>
<dbReference type="CDD" id="cd13733">
    <property type="entry name" value="SPRY_PRY_C-I_1"/>
    <property type="match status" value="1"/>
</dbReference>
<evidence type="ECO:0000256" key="7">
    <source>
        <dbReference type="ARBA" id="ARBA00023157"/>
    </source>
</evidence>
<keyword evidence="8" id="KW-0325">Glycoprotein</keyword>
<dbReference type="InterPro" id="IPR013106">
    <property type="entry name" value="Ig_V-set"/>
</dbReference>
<evidence type="ECO:0000256" key="1">
    <source>
        <dbReference type="ARBA" id="ARBA00004479"/>
    </source>
</evidence>
<dbReference type="SUPFAM" id="SSF49899">
    <property type="entry name" value="Concanavalin A-like lectins/glucanases"/>
    <property type="match status" value="1"/>
</dbReference>
<dbReference type="SMART" id="SM00409">
    <property type="entry name" value="IG"/>
    <property type="match status" value="1"/>
</dbReference>
<dbReference type="InterPro" id="IPR013320">
    <property type="entry name" value="ConA-like_dom_sf"/>
</dbReference>
<dbReference type="GO" id="GO:0001817">
    <property type="term" value="P:regulation of cytokine production"/>
    <property type="evidence" value="ECO:0007669"/>
    <property type="project" value="TreeGrafter"/>
</dbReference>
<keyword evidence="11" id="KW-0175">Coiled coil</keyword>
<dbReference type="GO" id="GO:0009897">
    <property type="term" value="C:external side of plasma membrane"/>
    <property type="evidence" value="ECO:0007669"/>
    <property type="project" value="TreeGrafter"/>
</dbReference>
<dbReference type="GO" id="GO:0042110">
    <property type="term" value="P:T cell activation"/>
    <property type="evidence" value="ECO:0007669"/>
    <property type="project" value="UniProtKB-ARBA"/>
</dbReference>
<dbReference type="FunFam" id="2.60.40.10:FF:000142">
    <property type="entry name" value="V-set domain-containing T-cell activation inhibitor 1"/>
    <property type="match status" value="1"/>
</dbReference>
<dbReference type="InterPro" id="IPR003599">
    <property type="entry name" value="Ig_sub"/>
</dbReference>
<dbReference type="InterPro" id="IPR001870">
    <property type="entry name" value="B30.2/SPRY"/>
</dbReference>
<evidence type="ECO:0000256" key="12">
    <source>
        <dbReference type="SAM" id="Phobius"/>
    </source>
</evidence>
<dbReference type="InterPro" id="IPR050504">
    <property type="entry name" value="IgSF_BTN/MOG"/>
</dbReference>
<evidence type="ECO:0000256" key="11">
    <source>
        <dbReference type="SAM" id="Coils"/>
    </source>
</evidence>
<organism evidence="15 16">
    <name type="scientific">Scleropages formosus</name>
    <name type="common">Asian bonytongue</name>
    <name type="synonym">Osteoglossum formosum</name>
    <dbReference type="NCBI Taxonomy" id="113540"/>
    <lineage>
        <taxon>Eukaryota</taxon>
        <taxon>Metazoa</taxon>
        <taxon>Chordata</taxon>
        <taxon>Craniata</taxon>
        <taxon>Vertebrata</taxon>
        <taxon>Euteleostomi</taxon>
        <taxon>Actinopterygii</taxon>
        <taxon>Neopterygii</taxon>
        <taxon>Teleostei</taxon>
        <taxon>Osteoglossocephala</taxon>
        <taxon>Osteoglossomorpha</taxon>
        <taxon>Osteoglossiformes</taxon>
        <taxon>Osteoglossidae</taxon>
        <taxon>Scleropages</taxon>
    </lineage>
</organism>
<dbReference type="FunFam" id="2.60.120.920:FF:000004">
    <property type="entry name" value="Butyrophilin subfamily 1 member A1"/>
    <property type="match status" value="1"/>
</dbReference>
<dbReference type="Gene3D" id="2.60.120.920">
    <property type="match status" value="1"/>
</dbReference>
<dbReference type="InterPro" id="IPR003879">
    <property type="entry name" value="Butyrophylin_SPRY"/>
</dbReference>
<dbReference type="GeneTree" id="ENSGT01050000244843"/>
<keyword evidence="16" id="KW-1185">Reference proteome</keyword>
<comment type="similarity">
    <text evidence="2">Belongs to the immunoglobulin superfamily. BTN/MOG family.</text>
</comment>
<dbReference type="FunFam" id="2.60.40.10:FF:000088">
    <property type="entry name" value="Butyrophilin subfamily 1 member A1"/>
    <property type="match status" value="1"/>
</dbReference>
<evidence type="ECO:0000256" key="3">
    <source>
        <dbReference type="ARBA" id="ARBA00022692"/>
    </source>
</evidence>
<dbReference type="Pfam" id="PF00622">
    <property type="entry name" value="SPRY"/>
    <property type="match status" value="1"/>
</dbReference>
<dbReference type="GO" id="GO:0050852">
    <property type="term" value="P:T cell receptor signaling pathway"/>
    <property type="evidence" value="ECO:0007669"/>
    <property type="project" value="TreeGrafter"/>
</dbReference>
<feature type="domain" description="Ig-like" evidence="14">
    <location>
        <begin position="51"/>
        <end position="165"/>
    </location>
</feature>
<evidence type="ECO:0000256" key="2">
    <source>
        <dbReference type="ARBA" id="ARBA00007591"/>
    </source>
</evidence>
<keyword evidence="3 12" id="KW-0812">Transmembrane</keyword>
<dbReference type="SMART" id="SM00406">
    <property type="entry name" value="IGv"/>
    <property type="match status" value="1"/>
</dbReference>
<dbReference type="PRINTS" id="PR01407">
    <property type="entry name" value="BUTYPHLNCDUF"/>
</dbReference>
<dbReference type="InterPro" id="IPR036179">
    <property type="entry name" value="Ig-like_dom_sf"/>
</dbReference>
<dbReference type="Pfam" id="PF07686">
    <property type="entry name" value="V-set"/>
    <property type="match status" value="1"/>
</dbReference>
<dbReference type="Ensembl" id="ENSSFOT00015047558.1">
    <property type="protein sequence ID" value="ENSSFOP00015058471.1"/>
    <property type="gene ID" value="ENSSFOG00015024910.1"/>
</dbReference>
<keyword evidence="6 12" id="KW-0472">Membrane</keyword>
<evidence type="ECO:0000313" key="15">
    <source>
        <dbReference type="Ensembl" id="ENSSFOP00015058471.1"/>
    </source>
</evidence>
<feature type="coiled-coil region" evidence="11">
    <location>
        <begin position="296"/>
        <end position="330"/>
    </location>
</feature>
<dbReference type="GO" id="GO:0050863">
    <property type="term" value="P:regulation of T cell activation"/>
    <property type="evidence" value="ECO:0007669"/>
    <property type="project" value="UniProtKB-ARBA"/>
</dbReference>
<evidence type="ECO:0000259" key="13">
    <source>
        <dbReference type="PROSITE" id="PS50188"/>
    </source>
</evidence>
<dbReference type="InterPro" id="IPR007110">
    <property type="entry name" value="Ig-like_dom"/>
</dbReference>
<dbReference type="InterPro" id="IPR013783">
    <property type="entry name" value="Ig-like_fold"/>
</dbReference>
<keyword evidence="5 12" id="KW-1133">Transmembrane helix</keyword>
<protein>
    <submittedName>
        <fullName evidence="15">Butyrophilin subfamily 1 member A1-like</fullName>
    </submittedName>
</protein>
<comment type="similarity">
    <text evidence="10">Belongs to the SKINT family.</text>
</comment>
<accession>A0A8C9TTZ3</accession>
<keyword evidence="7" id="KW-1015">Disulfide bond</keyword>
<evidence type="ECO:0000256" key="6">
    <source>
        <dbReference type="ARBA" id="ARBA00023136"/>
    </source>
</evidence>
<dbReference type="PANTHER" id="PTHR24100:SF130">
    <property type="entry name" value="BUTYROPHILIN-LIKE PROTEIN 9"/>
    <property type="match status" value="1"/>
</dbReference>
<dbReference type="SMART" id="SM00449">
    <property type="entry name" value="SPRY"/>
    <property type="match status" value="1"/>
</dbReference>
<dbReference type="Pfam" id="PF13765">
    <property type="entry name" value="PRY"/>
    <property type="match status" value="1"/>
</dbReference>
<feature type="domain" description="Ig-like" evidence="14">
    <location>
        <begin position="173"/>
        <end position="261"/>
    </location>
</feature>
<dbReference type="Ensembl" id="ENSSFOT00015073336.1">
    <property type="protein sequence ID" value="ENSSFOP00015051237.1"/>
    <property type="gene ID" value="ENSSFOG00015024910.1"/>
</dbReference>
<dbReference type="GO" id="GO:1903037">
    <property type="term" value="P:regulation of leukocyte cell-cell adhesion"/>
    <property type="evidence" value="ECO:0007669"/>
    <property type="project" value="UniProtKB-ARBA"/>
</dbReference>
<evidence type="ECO:0000313" key="16">
    <source>
        <dbReference type="Proteomes" id="UP000694397"/>
    </source>
</evidence>
<reference evidence="15" key="2">
    <citation type="submission" date="2025-05" db="UniProtKB">
        <authorList>
            <consortium name="Ensembl"/>
        </authorList>
    </citation>
    <scope>IDENTIFICATION</scope>
</reference>
<proteinExistence type="inferred from homology"/>
<comment type="subcellular location">
    <subcellularLocation>
        <location evidence="1">Membrane</location>
        <topology evidence="1">Single-pass type I membrane protein</topology>
    </subcellularLocation>
</comment>
<feature type="transmembrane region" description="Helical" evidence="12">
    <location>
        <begin position="273"/>
        <end position="293"/>
    </location>
</feature>
<sequence>MIIALCFTVTLRHIQFCRSPGMTGPVMKISWSECLCFILLLLQLTTVSTLERFEVLGPAQPVVAVAGEDVVLPCYLKPNISAVDLRIEWFRVHTEDPLVHLYRDHEDRNENQLPSYRGRTLLFPEELKKGNTSLKLFEIKGSDNGRYKCFVQSDEWFEESSIYLNIQAVGTHPVISNEGYKEGGISLVCESKGWYPQPQVLWMDSEGHNLTAGPTETERDSMDLFTVRQRVIVQETETNRFTCRVQQQQLNEIKETKSNIPGEMFHRAHPWKVTFAVIFSLSAVGIIGCTVLIHRFVKLRKKRAQLQEQYAQFKEQQELINSELKLLKAQRYAVDVTLDPDTAHPQLVLSEDRKRVRHENTKQELPDNPERFKRRIGVLGKERFSSGRHYWEVEVGDKTDWDLGVARESINRKGKPTLSPNNGYWTICLRNGNEYKANAESSVSLPLSVKPQKVGVYVDYEEGQVSFYSVEEMSHIYIFTGYKFTEKLYPFFWPGAPNSAPLIISPVSHTD</sequence>
<dbReference type="Proteomes" id="UP000694397">
    <property type="component" value="Chromosome 11"/>
</dbReference>
<gene>
    <name evidence="15" type="primary">LOC114911837</name>
</gene>
<dbReference type="SMART" id="SM00589">
    <property type="entry name" value="PRY"/>
    <property type="match status" value="1"/>
</dbReference>
<dbReference type="GO" id="GO:0005102">
    <property type="term" value="F:signaling receptor binding"/>
    <property type="evidence" value="ECO:0007669"/>
    <property type="project" value="TreeGrafter"/>
</dbReference>
<dbReference type="SUPFAM" id="SSF48726">
    <property type="entry name" value="Immunoglobulin"/>
    <property type="match status" value="2"/>
</dbReference>
<dbReference type="PANTHER" id="PTHR24100">
    <property type="entry name" value="BUTYROPHILIN"/>
    <property type="match status" value="1"/>
</dbReference>
<dbReference type="Pfam" id="PF22705">
    <property type="entry name" value="C2-set_3"/>
    <property type="match status" value="1"/>
</dbReference>